<evidence type="ECO:0000256" key="1">
    <source>
        <dbReference type="SAM" id="MobiDB-lite"/>
    </source>
</evidence>
<protein>
    <submittedName>
        <fullName evidence="2">Uncharacterized protein</fullName>
    </submittedName>
</protein>
<organism evidence="2 3">
    <name type="scientific">Yinghuangia aomiensis</name>
    <dbReference type="NCBI Taxonomy" id="676205"/>
    <lineage>
        <taxon>Bacteria</taxon>
        <taxon>Bacillati</taxon>
        <taxon>Actinomycetota</taxon>
        <taxon>Actinomycetes</taxon>
        <taxon>Kitasatosporales</taxon>
        <taxon>Streptomycetaceae</taxon>
        <taxon>Yinghuangia</taxon>
    </lineage>
</organism>
<gene>
    <name evidence="2" type="ORF">GCM10023205_25210</name>
</gene>
<dbReference type="Proteomes" id="UP001500466">
    <property type="component" value="Unassembled WGS sequence"/>
</dbReference>
<name>A0ABP9H3Q6_9ACTN</name>
<evidence type="ECO:0000313" key="2">
    <source>
        <dbReference type="EMBL" id="GAA4960802.1"/>
    </source>
</evidence>
<proteinExistence type="predicted"/>
<accession>A0ABP9H3Q6</accession>
<comment type="caution">
    <text evidence="2">The sequence shown here is derived from an EMBL/GenBank/DDBJ whole genome shotgun (WGS) entry which is preliminary data.</text>
</comment>
<evidence type="ECO:0000313" key="3">
    <source>
        <dbReference type="Proteomes" id="UP001500466"/>
    </source>
</evidence>
<feature type="region of interest" description="Disordered" evidence="1">
    <location>
        <begin position="242"/>
        <end position="261"/>
    </location>
</feature>
<dbReference type="RefSeq" id="WP_345675486.1">
    <property type="nucleotide sequence ID" value="NZ_BAABHS010000007.1"/>
</dbReference>
<dbReference type="EMBL" id="BAABHS010000007">
    <property type="protein sequence ID" value="GAA4960802.1"/>
    <property type="molecule type" value="Genomic_DNA"/>
</dbReference>
<keyword evidence="3" id="KW-1185">Reference proteome</keyword>
<sequence>MTDPDTRSEPAGLIPADEALVAHADAMRDLAVYTLDVLPLQQRGTAEAADIVGEAAELARLADLAVGRAVVVALERGATWADIAAGAAVTEDEARARWGWHADAWHTFGRRRHGGGSWKLAQDIDAWYARLHPSVPHAVTAGLAAADPRDVVTQQAADRERADTRALHDRLHAFHEEDDAAFYASFAAIGTPDHAAATRRWAMARTAIADHYDRLATAEPAMADDHRATAARHRDIAAGIATRVNTATPEEAASERPADTP</sequence>
<reference evidence="3" key="1">
    <citation type="journal article" date="2019" name="Int. J. Syst. Evol. Microbiol.">
        <title>The Global Catalogue of Microorganisms (GCM) 10K type strain sequencing project: providing services to taxonomists for standard genome sequencing and annotation.</title>
        <authorList>
            <consortium name="The Broad Institute Genomics Platform"/>
            <consortium name="The Broad Institute Genome Sequencing Center for Infectious Disease"/>
            <person name="Wu L."/>
            <person name="Ma J."/>
        </authorList>
    </citation>
    <scope>NUCLEOTIDE SEQUENCE [LARGE SCALE GENOMIC DNA]</scope>
    <source>
        <strain evidence="3">JCM 17986</strain>
    </source>
</reference>